<evidence type="ECO:0000313" key="1">
    <source>
        <dbReference type="EMBL" id="KAK7501895.1"/>
    </source>
</evidence>
<dbReference type="AlphaFoldDB" id="A0ABD0LQW6"/>
<keyword evidence="2" id="KW-1185">Reference proteome</keyword>
<comment type="caution">
    <text evidence="1">The sequence shown here is derived from an EMBL/GenBank/DDBJ whole genome shotgun (WGS) entry which is preliminary data.</text>
</comment>
<accession>A0ABD0LQW6</accession>
<dbReference type="EMBL" id="JACVVK020000029">
    <property type="protein sequence ID" value="KAK7501895.1"/>
    <property type="molecule type" value="Genomic_DNA"/>
</dbReference>
<name>A0ABD0LQW6_9CAEN</name>
<proteinExistence type="predicted"/>
<reference evidence="1 2" key="1">
    <citation type="journal article" date="2023" name="Sci. Data">
        <title>Genome assembly of the Korean intertidal mud-creeper Batillaria attramentaria.</title>
        <authorList>
            <person name="Patra A.K."/>
            <person name="Ho P.T."/>
            <person name="Jun S."/>
            <person name="Lee S.J."/>
            <person name="Kim Y."/>
            <person name="Won Y.J."/>
        </authorList>
    </citation>
    <scope>NUCLEOTIDE SEQUENCE [LARGE SCALE GENOMIC DNA]</scope>
    <source>
        <strain evidence="1">Wonlab-2016</strain>
    </source>
</reference>
<gene>
    <name evidence="1" type="ORF">BaRGS_00006981</name>
</gene>
<sequence length="101" mass="10930">MSFVSQSFTTVTGRPHRVQVSLPEKPAQCCTPTTNQAGRHELSHKTYVSDDTVCLSVTVQLRRGVDTVPKNASPCLHRPQAKIVLSGKTPAFRGNSVKIAA</sequence>
<dbReference type="Proteomes" id="UP001519460">
    <property type="component" value="Unassembled WGS sequence"/>
</dbReference>
<evidence type="ECO:0000313" key="2">
    <source>
        <dbReference type="Proteomes" id="UP001519460"/>
    </source>
</evidence>
<organism evidence="1 2">
    <name type="scientific">Batillaria attramentaria</name>
    <dbReference type="NCBI Taxonomy" id="370345"/>
    <lineage>
        <taxon>Eukaryota</taxon>
        <taxon>Metazoa</taxon>
        <taxon>Spiralia</taxon>
        <taxon>Lophotrochozoa</taxon>
        <taxon>Mollusca</taxon>
        <taxon>Gastropoda</taxon>
        <taxon>Caenogastropoda</taxon>
        <taxon>Sorbeoconcha</taxon>
        <taxon>Cerithioidea</taxon>
        <taxon>Batillariidae</taxon>
        <taxon>Batillaria</taxon>
    </lineage>
</organism>
<protein>
    <submittedName>
        <fullName evidence="1">Uncharacterized protein</fullName>
    </submittedName>
</protein>